<dbReference type="GO" id="GO:0005634">
    <property type="term" value="C:nucleus"/>
    <property type="evidence" value="ECO:0007669"/>
    <property type="project" value="UniProtKB-SubCell"/>
</dbReference>
<dbReference type="FunFam" id="3.30.420.210:FF:000001">
    <property type="entry name" value="NSFL1 (P97) cofactor (P47)"/>
    <property type="match status" value="1"/>
</dbReference>
<dbReference type="GO" id="GO:0000045">
    <property type="term" value="P:autophagosome assembly"/>
    <property type="evidence" value="ECO:0007669"/>
    <property type="project" value="TreeGrafter"/>
</dbReference>
<organism evidence="14 15">
    <name type="scientific">Coregonus suidteri</name>
    <dbReference type="NCBI Taxonomy" id="861788"/>
    <lineage>
        <taxon>Eukaryota</taxon>
        <taxon>Metazoa</taxon>
        <taxon>Chordata</taxon>
        <taxon>Craniata</taxon>
        <taxon>Vertebrata</taxon>
        <taxon>Euteleostomi</taxon>
        <taxon>Actinopterygii</taxon>
        <taxon>Neopterygii</taxon>
        <taxon>Teleostei</taxon>
        <taxon>Protacanthopterygii</taxon>
        <taxon>Salmoniformes</taxon>
        <taxon>Salmonidae</taxon>
        <taxon>Coregoninae</taxon>
        <taxon>Coregonus</taxon>
    </lineage>
</organism>
<dbReference type="InterPro" id="IPR029071">
    <property type="entry name" value="Ubiquitin-like_domsf"/>
</dbReference>
<dbReference type="SMART" id="SM00166">
    <property type="entry name" value="UBX"/>
    <property type="match status" value="1"/>
</dbReference>
<keyword evidence="7" id="KW-0446">Lipid-binding</keyword>
<dbReference type="FunFam" id="1.10.8.10:FF:000020">
    <property type="entry name" value="NSFL1 (p97) cofactor (p47)"/>
    <property type="match status" value="1"/>
</dbReference>
<dbReference type="Gene3D" id="1.10.8.10">
    <property type="entry name" value="DNA helicase RuvA subunit, C-terminal domain"/>
    <property type="match status" value="1"/>
</dbReference>
<name>A0AAN8QN37_9TELE</name>
<comment type="caution">
    <text evidence="14">The sequence shown here is derived from an EMBL/GenBank/DDBJ whole genome shotgun (WGS) entry which is preliminary data.</text>
</comment>
<dbReference type="InterPro" id="IPR012989">
    <property type="entry name" value="SEP_domain"/>
</dbReference>
<dbReference type="Proteomes" id="UP001356427">
    <property type="component" value="Unassembled WGS sequence"/>
</dbReference>
<evidence type="ECO:0000256" key="9">
    <source>
        <dbReference type="ARBA" id="ARBA00023242"/>
    </source>
</evidence>
<gene>
    <name evidence="14" type="ORF">J4Q44_G00263870</name>
</gene>
<dbReference type="InterPro" id="IPR036241">
    <property type="entry name" value="NSFL1C_SEP_dom_sf"/>
</dbReference>
<dbReference type="GO" id="GO:0005829">
    <property type="term" value="C:cytosol"/>
    <property type="evidence" value="ECO:0007669"/>
    <property type="project" value="TreeGrafter"/>
</dbReference>
<evidence type="ECO:0000259" key="13">
    <source>
        <dbReference type="PROSITE" id="PS51399"/>
    </source>
</evidence>
<evidence type="ECO:0000256" key="8">
    <source>
        <dbReference type="ARBA" id="ARBA00023212"/>
    </source>
</evidence>
<dbReference type="PANTHER" id="PTHR23333:SF24">
    <property type="entry name" value="NSFL1 COFACTOR P47"/>
    <property type="match status" value="1"/>
</dbReference>
<keyword evidence="8" id="KW-0206">Cytoskeleton</keyword>
<dbReference type="SUPFAM" id="SSF46934">
    <property type="entry name" value="UBA-like"/>
    <property type="match status" value="1"/>
</dbReference>
<dbReference type="GO" id="GO:0005813">
    <property type="term" value="C:centrosome"/>
    <property type="evidence" value="ECO:0007669"/>
    <property type="project" value="UniProtKB-SubCell"/>
</dbReference>
<evidence type="ECO:0000256" key="2">
    <source>
        <dbReference type="ARBA" id="ARBA00004300"/>
    </source>
</evidence>
<dbReference type="Pfam" id="PF08059">
    <property type="entry name" value="SEP"/>
    <property type="match status" value="1"/>
</dbReference>
<evidence type="ECO:0000256" key="3">
    <source>
        <dbReference type="ARBA" id="ARBA00004348"/>
    </source>
</evidence>
<dbReference type="GO" id="GO:0031468">
    <property type="term" value="P:nuclear membrane reassembly"/>
    <property type="evidence" value="ECO:0007669"/>
    <property type="project" value="TreeGrafter"/>
</dbReference>
<dbReference type="GO" id="GO:0005795">
    <property type="term" value="C:Golgi stack"/>
    <property type="evidence" value="ECO:0007669"/>
    <property type="project" value="UniProtKB-SubCell"/>
</dbReference>
<feature type="domain" description="SEP" evidence="13">
    <location>
        <begin position="174"/>
        <end position="239"/>
    </location>
</feature>
<dbReference type="SUPFAM" id="SSF102848">
    <property type="entry name" value="NSFL1 (p97 ATPase) cofactor p47, SEP domain"/>
    <property type="match status" value="1"/>
</dbReference>
<dbReference type="GO" id="GO:0043161">
    <property type="term" value="P:proteasome-mediated ubiquitin-dependent protein catabolic process"/>
    <property type="evidence" value="ECO:0007669"/>
    <property type="project" value="TreeGrafter"/>
</dbReference>
<dbReference type="GO" id="GO:0007030">
    <property type="term" value="P:Golgi organization"/>
    <property type="evidence" value="ECO:0007669"/>
    <property type="project" value="TreeGrafter"/>
</dbReference>
<proteinExistence type="predicted"/>
<dbReference type="GO" id="GO:0061025">
    <property type="term" value="P:membrane fusion"/>
    <property type="evidence" value="ECO:0007669"/>
    <property type="project" value="TreeGrafter"/>
</dbReference>
<dbReference type="PROSITE" id="PS51399">
    <property type="entry name" value="SEP"/>
    <property type="match status" value="1"/>
</dbReference>
<protein>
    <recommendedName>
        <fullName evidence="4">NSFL1 cofactor p47</fullName>
    </recommendedName>
    <alternativeName>
        <fullName evidence="10">p97 cofactor p47</fullName>
    </alternativeName>
</protein>
<dbReference type="PROSITE" id="PS50033">
    <property type="entry name" value="UBX"/>
    <property type="match status" value="1"/>
</dbReference>
<dbReference type="EMBL" id="JAGTTL010000024">
    <property type="protein sequence ID" value="KAK6303933.1"/>
    <property type="molecule type" value="Genomic_DNA"/>
</dbReference>
<evidence type="ECO:0000256" key="1">
    <source>
        <dbReference type="ARBA" id="ARBA00004123"/>
    </source>
</evidence>
<evidence type="ECO:0000256" key="7">
    <source>
        <dbReference type="ARBA" id="ARBA00023121"/>
    </source>
</evidence>
<evidence type="ECO:0000256" key="5">
    <source>
        <dbReference type="ARBA" id="ARBA00022490"/>
    </source>
</evidence>
<evidence type="ECO:0000256" key="10">
    <source>
        <dbReference type="ARBA" id="ARBA00030329"/>
    </source>
</evidence>
<evidence type="ECO:0000313" key="14">
    <source>
        <dbReference type="EMBL" id="KAK6303933.1"/>
    </source>
</evidence>
<dbReference type="Pfam" id="PF14555">
    <property type="entry name" value="UBA_4"/>
    <property type="match status" value="1"/>
</dbReference>
<dbReference type="InterPro" id="IPR001012">
    <property type="entry name" value="UBX_dom"/>
</dbReference>
<keyword evidence="6" id="KW-0333">Golgi apparatus</keyword>
<dbReference type="CDD" id="cd17162">
    <property type="entry name" value="UBX_UBXN2C"/>
    <property type="match status" value="1"/>
</dbReference>
<keyword evidence="5" id="KW-0963">Cytoplasm</keyword>
<sequence length="367" mass="40189">MADQEDSVREFVAVTDVDEERARFFLESAGWDLQLALASFFEDGPEDDIVTLPQPESGGSSVPRPTGPRVTSFRDMMHEEVDDSDEEEGQRFFAGGSEHSGQQIVGPPKKKSSNEVVEDLFKGAKEHGAVPVEKAGRGPGEPTFIGGGYRLGAAPEEEPVYVAGERRAANSQQDVHVVLKLWKTGFSLDDGELRNYSDPGNAIFLESIRRGEIPLELRQRSRGGQVNLDMEDHRDEDFSKPKVAFKAFGGEGQKLGSATPELVSAPCIGDQDRVASEAQAIASVNLDASKPVTNIQIRLADGGRLVQKFNHTHRVSDLRQFVVGARPLMAATEFVLMTTFPNKELTDESQSLRDANLLNAVIVQRLK</sequence>
<reference evidence="14 15" key="1">
    <citation type="submission" date="2021-04" db="EMBL/GenBank/DDBJ databases">
        <authorList>
            <person name="De Guttry C."/>
            <person name="Zahm M."/>
            <person name="Klopp C."/>
            <person name="Cabau C."/>
            <person name="Louis A."/>
            <person name="Berthelot C."/>
            <person name="Parey E."/>
            <person name="Roest Crollius H."/>
            <person name="Montfort J."/>
            <person name="Robinson-Rechavi M."/>
            <person name="Bucao C."/>
            <person name="Bouchez O."/>
            <person name="Gislard M."/>
            <person name="Lluch J."/>
            <person name="Milhes M."/>
            <person name="Lampietro C."/>
            <person name="Lopez Roques C."/>
            <person name="Donnadieu C."/>
            <person name="Braasch I."/>
            <person name="Desvignes T."/>
            <person name="Postlethwait J."/>
            <person name="Bobe J."/>
            <person name="Wedekind C."/>
            <person name="Guiguen Y."/>
        </authorList>
    </citation>
    <scope>NUCLEOTIDE SEQUENCE [LARGE SCALE GENOMIC DNA]</scope>
    <source>
        <strain evidence="14">Cs_M1</strain>
        <tissue evidence="14">Blood</tissue>
    </source>
</reference>
<dbReference type="FunFam" id="3.10.20.90:FF:000093">
    <property type="entry name" value="NSFL1 (P97) cofactor (P47)"/>
    <property type="match status" value="1"/>
</dbReference>
<feature type="region of interest" description="Disordered" evidence="11">
    <location>
        <begin position="45"/>
        <end position="113"/>
    </location>
</feature>
<dbReference type="Gene3D" id="3.30.420.210">
    <property type="entry name" value="SEP domain"/>
    <property type="match status" value="1"/>
</dbReference>
<evidence type="ECO:0000256" key="11">
    <source>
        <dbReference type="SAM" id="MobiDB-lite"/>
    </source>
</evidence>
<dbReference type="SUPFAM" id="SSF54236">
    <property type="entry name" value="Ubiquitin-like"/>
    <property type="match status" value="1"/>
</dbReference>
<evidence type="ECO:0000256" key="6">
    <source>
        <dbReference type="ARBA" id="ARBA00023034"/>
    </source>
</evidence>
<dbReference type="InterPro" id="IPR009060">
    <property type="entry name" value="UBA-like_sf"/>
</dbReference>
<dbReference type="Gene3D" id="3.10.20.90">
    <property type="entry name" value="Phosphatidylinositol 3-kinase Catalytic Subunit, Chain A, domain 1"/>
    <property type="match status" value="1"/>
</dbReference>
<keyword evidence="9" id="KW-0539">Nucleus</keyword>
<dbReference type="GO" id="GO:1990730">
    <property type="term" value="C:VCP-NSFL1C complex"/>
    <property type="evidence" value="ECO:0007669"/>
    <property type="project" value="UniProtKB-ARBA"/>
</dbReference>
<dbReference type="GO" id="GO:0008289">
    <property type="term" value="F:lipid binding"/>
    <property type="evidence" value="ECO:0007669"/>
    <property type="project" value="UniProtKB-KW"/>
</dbReference>
<accession>A0AAN8QN37</accession>
<keyword evidence="15" id="KW-1185">Reference proteome</keyword>
<feature type="domain" description="UBX" evidence="12">
    <location>
        <begin position="288"/>
        <end position="365"/>
    </location>
</feature>
<dbReference type="PANTHER" id="PTHR23333">
    <property type="entry name" value="UBX DOMAIN CONTAINING PROTEIN"/>
    <property type="match status" value="1"/>
</dbReference>
<dbReference type="CDD" id="cd14348">
    <property type="entry name" value="UBA_p47"/>
    <property type="match status" value="1"/>
</dbReference>
<dbReference type="Pfam" id="PF00789">
    <property type="entry name" value="UBX"/>
    <property type="match status" value="1"/>
</dbReference>
<dbReference type="GO" id="GO:0043130">
    <property type="term" value="F:ubiquitin binding"/>
    <property type="evidence" value="ECO:0007669"/>
    <property type="project" value="TreeGrafter"/>
</dbReference>
<comment type="subcellular location">
    <subcellularLocation>
        <location evidence="2">Cytoplasm</location>
        <location evidence="2">Cytoskeleton</location>
        <location evidence="2">Microtubule organizing center</location>
        <location evidence="2">Centrosome</location>
    </subcellularLocation>
    <subcellularLocation>
        <location evidence="3">Golgi apparatus</location>
        <location evidence="3">Golgi stack</location>
    </subcellularLocation>
    <subcellularLocation>
        <location evidence="1">Nucleus</location>
    </subcellularLocation>
</comment>
<dbReference type="SMART" id="SM00553">
    <property type="entry name" value="SEP"/>
    <property type="match status" value="1"/>
</dbReference>
<evidence type="ECO:0000259" key="12">
    <source>
        <dbReference type="PROSITE" id="PS50033"/>
    </source>
</evidence>
<evidence type="ECO:0000256" key="4">
    <source>
        <dbReference type="ARBA" id="ARBA00019548"/>
    </source>
</evidence>
<dbReference type="AlphaFoldDB" id="A0AAN8QN37"/>
<evidence type="ECO:0000313" key="15">
    <source>
        <dbReference type="Proteomes" id="UP001356427"/>
    </source>
</evidence>